<feature type="region of interest" description="Disordered" evidence="8">
    <location>
        <begin position="548"/>
        <end position="633"/>
    </location>
</feature>
<dbReference type="PROSITE" id="PS50077">
    <property type="entry name" value="HEAT_REPEAT"/>
    <property type="match status" value="1"/>
</dbReference>
<feature type="compositionally biased region" description="Low complexity" evidence="8">
    <location>
        <begin position="610"/>
        <end position="627"/>
    </location>
</feature>
<dbReference type="InterPro" id="IPR045110">
    <property type="entry name" value="XMAP215"/>
</dbReference>
<evidence type="ECO:0000256" key="5">
    <source>
        <dbReference type="ARBA" id="ARBA00025722"/>
    </source>
</evidence>
<keyword evidence="11" id="KW-1185">Reference proteome</keyword>
<evidence type="ECO:0000256" key="6">
    <source>
        <dbReference type="PROSITE-ProRule" id="PRU00103"/>
    </source>
</evidence>
<feature type="compositionally biased region" description="Low complexity" evidence="8">
    <location>
        <begin position="580"/>
        <end position="592"/>
    </location>
</feature>
<dbReference type="Pfam" id="PF21042">
    <property type="entry name" value="Stu2_CTS"/>
    <property type="match status" value="1"/>
</dbReference>
<dbReference type="InterPro" id="IPR021133">
    <property type="entry name" value="HEAT_type_2"/>
</dbReference>
<feature type="coiled-coil region" evidence="7">
    <location>
        <begin position="656"/>
        <end position="732"/>
    </location>
</feature>
<dbReference type="InterPro" id="IPR048492">
    <property type="entry name" value="Stu2_CTS"/>
</dbReference>
<comment type="similarity">
    <text evidence="5">Belongs to the TOG/XMAP215 family.</text>
</comment>
<keyword evidence="4" id="KW-0206">Cytoskeleton</keyword>
<feature type="domain" description="TOG" evidence="9">
    <location>
        <begin position="1"/>
        <end position="255"/>
    </location>
</feature>
<dbReference type="Gene3D" id="1.25.10.10">
    <property type="entry name" value="Leucine-rich Repeat Variant"/>
    <property type="match status" value="2"/>
</dbReference>
<evidence type="ECO:0000256" key="2">
    <source>
        <dbReference type="ARBA" id="ARBA00022490"/>
    </source>
</evidence>
<feature type="domain" description="TOG" evidence="9">
    <location>
        <begin position="307"/>
        <end position="559"/>
    </location>
</feature>
<name>A0ABR4NQW7_9SACH</name>
<dbReference type="InterPro" id="IPR034085">
    <property type="entry name" value="TOG"/>
</dbReference>
<dbReference type="Pfam" id="PF21041">
    <property type="entry name" value="XMAP215_CLASP_TOG"/>
    <property type="match status" value="2"/>
</dbReference>
<evidence type="ECO:0000259" key="9">
    <source>
        <dbReference type="SMART" id="SM01349"/>
    </source>
</evidence>
<gene>
    <name evidence="10" type="ORF">RNJ44_01093</name>
</gene>
<evidence type="ECO:0000256" key="3">
    <source>
        <dbReference type="ARBA" id="ARBA00022737"/>
    </source>
</evidence>
<feature type="region of interest" description="Disordered" evidence="8">
    <location>
        <begin position="753"/>
        <end position="805"/>
    </location>
</feature>
<dbReference type="SMART" id="SM01349">
    <property type="entry name" value="TOG"/>
    <property type="match status" value="2"/>
</dbReference>
<keyword evidence="3" id="KW-0677">Repeat</keyword>
<reference evidence="10 11" key="1">
    <citation type="submission" date="2024-05" db="EMBL/GenBank/DDBJ databases">
        <title>Long read based assembly of the Candida bracarensis genome reveals expanded adhesin content.</title>
        <authorList>
            <person name="Marcet-Houben M."/>
            <person name="Ksiezopolska E."/>
            <person name="Gabaldon T."/>
        </authorList>
    </citation>
    <scope>NUCLEOTIDE SEQUENCE [LARGE SCALE GENOMIC DNA]</scope>
    <source>
        <strain evidence="10 11">CBM6</strain>
    </source>
</reference>
<comment type="caution">
    <text evidence="10">The sequence shown here is derived from an EMBL/GenBank/DDBJ whole genome shotgun (WGS) entry which is preliminary data.</text>
</comment>
<dbReference type="SUPFAM" id="SSF48371">
    <property type="entry name" value="ARM repeat"/>
    <property type="match status" value="1"/>
</dbReference>
<sequence>MSEEEVDIEKLSLEEKLDHKLWKARLRGYQDLQKQLEGDIIDPSLEEKLWRNADEFGRYIQDSNVVALESAVVALNVFLDRKISKILAENDNSRSFAKVQIDTWVPVLIIKPLSSTRAVTKKNAAECILKLASLMESLDIIIILILEKLPGVIRQPKPTAAIINILDQLLKGFRANLLGSPDLLKQLLEPLGKLCSHADRNVRSETMNLIVTIFFAVDGFQNRPLLDELLLGSLKPIQIKDMDKLIEKQKDQTTTQGLYVWEQIENKKTENFAVDHDGDTIMMENSTSGKGIESNAQLEGKSNALDSLIPGETILDKLPEDFHVRINSQKWKDRVEAMEEYYGQVLSKLKKIDSDSNENYSDLFSNFGQIIAKDVNVQAVTLAAESVDKILKALPKKKLNKHLILLVYNPLLDRTKEKKPTVIEAIRVTLKTIMMNNNPLVSHNEDLLVSLLQYMEHRIPQIKMECTSLFNYVLTLDTPGLNLKSSYLASNINDIIPIVLKVVNDTNPTIRNVGFECFANLVALIGKRPFVDSLDKLDSQKRKKIEDMIAVKSRPGSADVRSDHDRSSTLLPTKRPPTSPLKKPSTSNSPKSRVLLTSRALTKPNFGSGSTASQNNNTTLTSSNTPNKRINKNMDMDNNAHGSNLPIANGSSIHEKERWDKDRSELLQKIRLLENSNSDLTTKNNELTEKLEAYNKEKEQFDLILTTRDRENEKLVEKINLLERKIKELHEKLETPATSGRSFSFNTEFAMPESRRFTESSDEELPKRVNSLRINSRSSTLNSADQQPLFSKHQSGKDDEESWKRAAEVTRKLKERIETMKARNRELGN</sequence>
<protein>
    <submittedName>
        <fullName evidence="10">Protein STU2</fullName>
    </submittedName>
</protein>
<dbReference type="PANTHER" id="PTHR12609">
    <property type="entry name" value="MICROTUBULE ASSOCIATED PROTEIN XMAP215"/>
    <property type="match status" value="1"/>
</dbReference>
<feature type="compositionally biased region" description="Polar residues" evidence="8">
    <location>
        <begin position="772"/>
        <end position="793"/>
    </location>
</feature>
<dbReference type="InterPro" id="IPR011989">
    <property type="entry name" value="ARM-like"/>
</dbReference>
<comment type="subcellular location">
    <subcellularLocation>
        <location evidence="1">Cytoplasm</location>
        <location evidence="1">Cytoskeleton</location>
    </subcellularLocation>
</comment>
<keyword evidence="2" id="KW-0963">Cytoplasm</keyword>
<dbReference type="InterPro" id="IPR016024">
    <property type="entry name" value="ARM-type_fold"/>
</dbReference>
<organism evidence="10 11">
    <name type="scientific">Nakaseomyces bracarensis</name>
    <dbReference type="NCBI Taxonomy" id="273131"/>
    <lineage>
        <taxon>Eukaryota</taxon>
        <taxon>Fungi</taxon>
        <taxon>Dikarya</taxon>
        <taxon>Ascomycota</taxon>
        <taxon>Saccharomycotina</taxon>
        <taxon>Saccharomycetes</taxon>
        <taxon>Saccharomycetales</taxon>
        <taxon>Saccharomycetaceae</taxon>
        <taxon>Nakaseomyces</taxon>
    </lineage>
</organism>
<evidence type="ECO:0000256" key="8">
    <source>
        <dbReference type="SAM" id="MobiDB-lite"/>
    </source>
</evidence>
<accession>A0ABR4NQW7</accession>
<proteinExistence type="inferred from homology"/>
<keyword evidence="7" id="KW-0175">Coiled coil</keyword>
<evidence type="ECO:0000256" key="4">
    <source>
        <dbReference type="ARBA" id="ARBA00023212"/>
    </source>
</evidence>
<evidence type="ECO:0000313" key="11">
    <source>
        <dbReference type="Proteomes" id="UP001623330"/>
    </source>
</evidence>
<dbReference type="EMBL" id="JBEVYD010000009">
    <property type="protein sequence ID" value="KAL3230644.1"/>
    <property type="molecule type" value="Genomic_DNA"/>
</dbReference>
<feature type="repeat" description="HEAT" evidence="6">
    <location>
        <begin position="495"/>
        <end position="533"/>
    </location>
</feature>
<dbReference type="InterPro" id="IPR048491">
    <property type="entry name" value="XMAP215_CLASP_TOG"/>
</dbReference>
<evidence type="ECO:0000313" key="10">
    <source>
        <dbReference type="EMBL" id="KAL3230644.1"/>
    </source>
</evidence>
<evidence type="ECO:0000256" key="7">
    <source>
        <dbReference type="SAM" id="Coils"/>
    </source>
</evidence>
<evidence type="ECO:0000256" key="1">
    <source>
        <dbReference type="ARBA" id="ARBA00004245"/>
    </source>
</evidence>
<feature type="compositionally biased region" description="Basic and acidic residues" evidence="8">
    <location>
        <begin position="753"/>
        <end position="767"/>
    </location>
</feature>
<dbReference type="Proteomes" id="UP001623330">
    <property type="component" value="Unassembled WGS sequence"/>
</dbReference>